<sequence>MSTSDLLAASPAIPKDGGGPVFAEPWQARVFAMTLAAHEAGLFTWSEWAETLGAELATDPAGTAGYYDHWLAAFERLLGAKDIASEDTLKGLRAAWDSAAKATPTGEPIVLARR</sequence>
<dbReference type="Proteomes" id="UP000320593">
    <property type="component" value="Unassembled WGS sequence"/>
</dbReference>
<protein>
    <submittedName>
        <fullName evidence="2">Nitrile hydratase accessory protein</fullName>
    </submittedName>
</protein>
<evidence type="ECO:0000259" key="1">
    <source>
        <dbReference type="Pfam" id="PF21006"/>
    </source>
</evidence>
<dbReference type="Gene3D" id="1.10.472.20">
    <property type="entry name" value="Nitrile hydratase, beta subunit"/>
    <property type="match status" value="1"/>
</dbReference>
<organism evidence="2 3">
    <name type="scientific">Roseibium hamelinense</name>
    <dbReference type="NCBI Taxonomy" id="150831"/>
    <lineage>
        <taxon>Bacteria</taxon>
        <taxon>Pseudomonadati</taxon>
        <taxon>Pseudomonadota</taxon>
        <taxon>Alphaproteobacteria</taxon>
        <taxon>Hyphomicrobiales</taxon>
        <taxon>Stappiaceae</taxon>
        <taxon>Roseibium</taxon>
    </lineage>
</organism>
<evidence type="ECO:0000313" key="3">
    <source>
        <dbReference type="Proteomes" id="UP000320593"/>
    </source>
</evidence>
<dbReference type="InterPro" id="IPR042262">
    <property type="entry name" value="CN_hydtase_beta_C"/>
</dbReference>
<dbReference type="InterPro" id="IPR008990">
    <property type="entry name" value="Elect_transpt_acc-like_dom_sf"/>
</dbReference>
<dbReference type="RefSeq" id="WP_244300785.1">
    <property type="nucleotide sequence ID" value="NZ_SMLY01000075.1"/>
</dbReference>
<dbReference type="NCBIfam" id="TIGR03889">
    <property type="entry name" value="nitrile_acc"/>
    <property type="match status" value="1"/>
</dbReference>
<dbReference type="InterPro" id="IPR023808">
    <property type="entry name" value="Nitrile_Hydratase_acc_put"/>
</dbReference>
<reference evidence="2 3" key="1">
    <citation type="submission" date="2019-07" db="EMBL/GenBank/DDBJ databases">
        <title>Genomic Encyclopedia of Archaeal and Bacterial Type Strains, Phase II (KMG-II): from individual species to whole genera.</title>
        <authorList>
            <person name="Goeker M."/>
        </authorList>
    </citation>
    <scope>NUCLEOTIDE SEQUENCE [LARGE SCALE GENOMIC DNA]</scope>
    <source>
        <strain evidence="2 3">ATCC BAA-252</strain>
    </source>
</reference>
<dbReference type="Pfam" id="PF21006">
    <property type="entry name" value="NHase_beta_N"/>
    <property type="match status" value="1"/>
</dbReference>
<dbReference type="InterPro" id="IPR049054">
    <property type="entry name" value="CN_hydtase_beta-like_N"/>
</dbReference>
<gene>
    <name evidence="2" type="ORF">JM93_01634</name>
</gene>
<accession>A0A562T783</accession>
<evidence type="ECO:0000313" key="2">
    <source>
        <dbReference type="EMBL" id="TWI89431.1"/>
    </source>
</evidence>
<dbReference type="EMBL" id="VLLF01000003">
    <property type="protein sequence ID" value="TWI89431.1"/>
    <property type="molecule type" value="Genomic_DNA"/>
</dbReference>
<keyword evidence="3" id="KW-1185">Reference proteome</keyword>
<name>A0A562T783_9HYPH</name>
<proteinExistence type="predicted"/>
<dbReference type="SUPFAM" id="SSF50090">
    <property type="entry name" value="Electron transport accessory proteins"/>
    <property type="match status" value="1"/>
</dbReference>
<feature type="domain" description="Nitrile hydratase beta subunit-like N-terminal" evidence="1">
    <location>
        <begin position="19"/>
        <end position="96"/>
    </location>
</feature>
<comment type="caution">
    <text evidence="2">The sequence shown here is derived from an EMBL/GenBank/DDBJ whole genome shotgun (WGS) entry which is preliminary data.</text>
</comment>
<dbReference type="AlphaFoldDB" id="A0A562T783"/>